<dbReference type="InterPro" id="IPR011009">
    <property type="entry name" value="Kinase-like_dom_sf"/>
</dbReference>
<sequence length="643" mass="72811">MASSICPRADELKAFAVGDLPEAKLEKIAAHVTDCQHCDSSLQDLDEYADCLVTGLKSLNPGRTGDQTLKVPQKLVEVARSVGYQHEDGECSDVLLDSGHRLARKLADGPCRLGRFELEAELGVGSFGYVFRARDIELDRIVALKVQRAGTFADDEEIERFFREARSAAQLKHPAIVAIYDTGHTEEDVCYLVTEYIDGETLESRIQSGNIDYDRAAELVAEIADALAYAHEHHVIHRDMKPSNILIDAEGHPHIADFGLAKRDNGDTMTSEGRVMGTPAYMSPEQARGESHQVNIHSDIYSLGVILYEMLTGERPFQGNRRMLLLQVLEDEPRSPRQLNDQIPRNLETICLKAMAKAPARRYQSSREFADDLHRFLSKEPILARPEGYGERLWRWCRRYPFAVSLFLAIAIGSGVGIVYLSSLSEYFVRQTALEGARMEAAMLDETWRFYSELIDGLNRNKVDVRISPHYTPQDGILPLPATFAIDMGERISRTDENLSARIYSRYPWPNRKDGGPQDEFERKALDWLEENRNGSAQQFKEYYEFREIDGHRWLLFAKPRLMEKSCLNCHNDVKSKSPKKDWHVGEVGGVFKIGRRLDRDIEATRTGLRGAFILMTCIAVVLLVIGVCIVNAKSRRSRSFRL</sequence>
<reference evidence="10 11" key="1">
    <citation type="submission" date="2019-03" db="EMBL/GenBank/DDBJ databases">
        <title>Deep-cultivation of Planctomycetes and their phenomic and genomic characterization uncovers novel biology.</title>
        <authorList>
            <person name="Wiegand S."/>
            <person name="Jogler M."/>
            <person name="Boedeker C."/>
            <person name="Pinto D."/>
            <person name="Vollmers J."/>
            <person name="Rivas-Marin E."/>
            <person name="Kohn T."/>
            <person name="Peeters S.H."/>
            <person name="Heuer A."/>
            <person name="Rast P."/>
            <person name="Oberbeckmann S."/>
            <person name="Bunk B."/>
            <person name="Jeske O."/>
            <person name="Meyerdierks A."/>
            <person name="Storesund J.E."/>
            <person name="Kallscheuer N."/>
            <person name="Luecker S."/>
            <person name="Lage O.M."/>
            <person name="Pohl T."/>
            <person name="Merkel B.J."/>
            <person name="Hornburger P."/>
            <person name="Mueller R.-W."/>
            <person name="Bruemmer F."/>
            <person name="Labrenz M."/>
            <person name="Spormann A.M."/>
            <person name="Op den Camp H."/>
            <person name="Overmann J."/>
            <person name="Amann R."/>
            <person name="Jetten M.S.M."/>
            <person name="Mascher T."/>
            <person name="Medema M.H."/>
            <person name="Devos D.P."/>
            <person name="Kaster A.-K."/>
            <person name="Ovreas L."/>
            <person name="Rohde M."/>
            <person name="Galperin M.Y."/>
            <person name="Jogler C."/>
        </authorList>
    </citation>
    <scope>NUCLEOTIDE SEQUENCE [LARGE SCALE GENOMIC DNA]</scope>
    <source>
        <strain evidence="10 11">V202</strain>
    </source>
</reference>
<evidence type="ECO:0000256" key="4">
    <source>
        <dbReference type="ARBA" id="ARBA00022741"/>
    </source>
</evidence>
<name>A0A517WXL6_9PLAN</name>
<evidence type="ECO:0000313" key="11">
    <source>
        <dbReference type="Proteomes" id="UP000318384"/>
    </source>
</evidence>
<evidence type="ECO:0000313" key="10">
    <source>
        <dbReference type="EMBL" id="QDU09998.1"/>
    </source>
</evidence>
<feature type="domain" description="Protein kinase" evidence="9">
    <location>
        <begin position="116"/>
        <end position="377"/>
    </location>
</feature>
<keyword evidence="8" id="KW-0472">Membrane</keyword>
<feature type="transmembrane region" description="Helical" evidence="8">
    <location>
        <begin position="612"/>
        <end position="633"/>
    </location>
</feature>
<evidence type="ECO:0000256" key="3">
    <source>
        <dbReference type="ARBA" id="ARBA00022679"/>
    </source>
</evidence>
<keyword evidence="8" id="KW-1133">Transmembrane helix</keyword>
<accession>A0A517WXL6</accession>
<dbReference type="PROSITE" id="PS50011">
    <property type="entry name" value="PROTEIN_KINASE_DOM"/>
    <property type="match status" value="1"/>
</dbReference>
<keyword evidence="5 10" id="KW-0418">Kinase</keyword>
<dbReference type="Proteomes" id="UP000318384">
    <property type="component" value="Chromosome"/>
</dbReference>
<dbReference type="PROSITE" id="PS00107">
    <property type="entry name" value="PROTEIN_KINASE_ATP"/>
    <property type="match status" value="1"/>
</dbReference>
<dbReference type="GO" id="GO:0005524">
    <property type="term" value="F:ATP binding"/>
    <property type="evidence" value="ECO:0007669"/>
    <property type="project" value="UniProtKB-UniRule"/>
</dbReference>
<gene>
    <name evidence="10" type="primary">pknB_9</name>
    <name evidence="10" type="ORF">V202x_33950</name>
</gene>
<dbReference type="Gene3D" id="1.10.510.10">
    <property type="entry name" value="Transferase(Phosphotransferase) domain 1"/>
    <property type="match status" value="1"/>
</dbReference>
<dbReference type="Pfam" id="PF11845">
    <property type="entry name" value="Tll0287-like"/>
    <property type="match status" value="1"/>
</dbReference>
<keyword evidence="6 7" id="KW-0067">ATP-binding</keyword>
<dbReference type="PROSITE" id="PS00108">
    <property type="entry name" value="PROTEIN_KINASE_ST"/>
    <property type="match status" value="1"/>
</dbReference>
<dbReference type="InterPro" id="IPR000719">
    <property type="entry name" value="Prot_kinase_dom"/>
</dbReference>
<dbReference type="GO" id="GO:0004674">
    <property type="term" value="F:protein serine/threonine kinase activity"/>
    <property type="evidence" value="ECO:0007669"/>
    <property type="project" value="UniProtKB-KW"/>
</dbReference>
<dbReference type="InterPro" id="IPR017441">
    <property type="entry name" value="Protein_kinase_ATP_BS"/>
</dbReference>
<evidence type="ECO:0000256" key="6">
    <source>
        <dbReference type="ARBA" id="ARBA00022840"/>
    </source>
</evidence>
<keyword evidence="2" id="KW-0723">Serine/threonine-protein kinase</keyword>
<dbReference type="RefSeq" id="WP_145177130.1">
    <property type="nucleotide sequence ID" value="NZ_CP037422.1"/>
</dbReference>
<dbReference type="PANTHER" id="PTHR43289:SF6">
    <property type="entry name" value="SERINE_THREONINE-PROTEIN KINASE NEKL-3"/>
    <property type="match status" value="1"/>
</dbReference>
<dbReference type="InterPro" id="IPR021796">
    <property type="entry name" value="Tll0287-like_dom"/>
</dbReference>
<dbReference type="Gene3D" id="3.30.200.20">
    <property type="entry name" value="Phosphorylase Kinase, domain 1"/>
    <property type="match status" value="1"/>
</dbReference>
<dbReference type="EC" id="2.7.11.1" evidence="1"/>
<dbReference type="AlphaFoldDB" id="A0A517WXL6"/>
<evidence type="ECO:0000256" key="2">
    <source>
        <dbReference type="ARBA" id="ARBA00022527"/>
    </source>
</evidence>
<evidence type="ECO:0000256" key="1">
    <source>
        <dbReference type="ARBA" id="ARBA00012513"/>
    </source>
</evidence>
<keyword evidence="3 10" id="KW-0808">Transferase</keyword>
<dbReference type="OrthoDB" id="6111975at2"/>
<evidence type="ECO:0000259" key="9">
    <source>
        <dbReference type="PROSITE" id="PS50011"/>
    </source>
</evidence>
<proteinExistence type="predicted"/>
<dbReference type="InterPro" id="IPR008271">
    <property type="entry name" value="Ser/Thr_kinase_AS"/>
</dbReference>
<evidence type="ECO:0000256" key="8">
    <source>
        <dbReference type="SAM" id="Phobius"/>
    </source>
</evidence>
<evidence type="ECO:0000256" key="5">
    <source>
        <dbReference type="ARBA" id="ARBA00022777"/>
    </source>
</evidence>
<dbReference type="EMBL" id="CP037422">
    <property type="protein sequence ID" value="QDU09998.1"/>
    <property type="molecule type" value="Genomic_DNA"/>
</dbReference>
<feature type="binding site" evidence="7">
    <location>
        <position position="145"/>
    </location>
    <ligand>
        <name>ATP</name>
        <dbReference type="ChEBI" id="CHEBI:30616"/>
    </ligand>
</feature>
<keyword evidence="11" id="KW-1185">Reference proteome</keyword>
<dbReference type="CDD" id="cd14014">
    <property type="entry name" value="STKc_PknB_like"/>
    <property type="match status" value="1"/>
</dbReference>
<keyword evidence="4 7" id="KW-0547">Nucleotide-binding</keyword>
<dbReference type="Pfam" id="PF00069">
    <property type="entry name" value="Pkinase"/>
    <property type="match status" value="1"/>
</dbReference>
<organism evidence="10 11">
    <name type="scientific">Gimesia aquarii</name>
    <dbReference type="NCBI Taxonomy" id="2527964"/>
    <lineage>
        <taxon>Bacteria</taxon>
        <taxon>Pseudomonadati</taxon>
        <taxon>Planctomycetota</taxon>
        <taxon>Planctomycetia</taxon>
        <taxon>Planctomycetales</taxon>
        <taxon>Planctomycetaceae</taxon>
        <taxon>Gimesia</taxon>
    </lineage>
</organism>
<evidence type="ECO:0000256" key="7">
    <source>
        <dbReference type="PROSITE-ProRule" id="PRU10141"/>
    </source>
</evidence>
<protein>
    <recommendedName>
        <fullName evidence="1">non-specific serine/threonine protein kinase</fullName>
        <ecNumber evidence="1">2.7.11.1</ecNumber>
    </recommendedName>
</protein>
<dbReference type="SMART" id="SM00220">
    <property type="entry name" value="S_TKc"/>
    <property type="match status" value="1"/>
</dbReference>
<keyword evidence="8" id="KW-0812">Transmembrane</keyword>
<dbReference type="FunFam" id="1.10.510.10:FF:000021">
    <property type="entry name" value="Serine/threonine protein kinase"/>
    <property type="match status" value="1"/>
</dbReference>
<feature type="transmembrane region" description="Helical" evidence="8">
    <location>
        <begin position="402"/>
        <end position="421"/>
    </location>
</feature>
<dbReference type="SUPFAM" id="SSF56112">
    <property type="entry name" value="Protein kinase-like (PK-like)"/>
    <property type="match status" value="1"/>
</dbReference>
<dbReference type="PANTHER" id="PTHR43289">
    <property type="entry name" value="MITOGEN-ACTIVATED PROTEIN KINASE KINASE KINASE 20-RELATED"/>
    <property type="match status" value="1"/>
</dbReference>